<feature type="compositionally biased region" description="Basic and acidic residues" evidence="1">
    <location>
        <begin position="1"/>
        <end position="11"/>
    </location>
</feature>
<feature type="compositionally biased region" description="Acidic residues" evidence="1">
    <location>
        <begin position="94"/>
        <end position="110"/>
    </location>
</feature>
<protein>
    <recommendedName>
        <fullName evidence="4">RRM domain-containing protein</fullName>
    </recommendedName>
</protein>
<dbReference type="AlphaFoldDB" id="A0AAN6DPX1"/>
<organism evidence="2 3">
    <name type="scientific">Exophiala viscosa</name>
    <dbReference type="NCBI Taxonomy" id="2486360"/>
    <lineage>
        <taxon>Eukaryota</taxon>
        <taxon>Fungi</taxon>
        <taxon>Dikarya</taxon>
        <taxon>Ascomycota</taxon>
        <taxon>Pezizomycotina</taxon>
        <taxon>Eurotiomycetes</taxon>
        <taxon>Chaetothyriomycetidae</taxon>
        <taxon>Chaetothyriales</taxon>
        <taxon>Herpotrichiellaceae</taxon>
        <taxon>Exophiala</taxon>
    </lineage>
</organism>
<evidence type="ECO:0000313" key="3">
    <source>
        <dbReference type="Proteomes" id="UP001203852"/>
    </source>
</evidence>
<keyword evidence="3" id="KW-1185">Reference proteome</keyword>
<feature type="compositionally biased region" description="Polar residues" evidence="1">
    <location>
        <begin position="81"/>
        <end position="90"/>
    </location>
</feature>
<feature type="compositionally biased region" description="Polar residues" evidence="1">
    <location>
        <begin position="45"/>
        <end position="60"/>
    </location>
</feature>
<gene>
    <name evidence="2" type="ORF">EDD36DRAFT_103508</name>
</gene>
<feature type="region of interest" description="Disordered" evidence="1">
    <location>
        <begin position="1"/>
        <end position="60"/>
    </location>
</feature>
<comment type="caution">
    <text evidence="2">The sequence shown here is derived from an EMBL/GenBank/DDBJ whole genome shotgun (WGS) entry which is preliminary data.</text>
</comment>
<dbReference type="Proteomes" id="UP001203852">
    <property type="component" value="Unassembled WGS sequence"/>
</dbReference>
<dbReference type="EMBL" id="MU404363">
    <property type="protein sequence ID" value="KAI1608555.1"/>
    <property type="molecule type" value="Genomic_DNA"/>
</dbReference>
<feature type="region of interest" description="Disordered" evidence="1">
    <location>
        <begin position="72"/>
        <end position="141"/>
    </location>
</feature>
<name>A0AAN6DPX1_9EURO</name>
<evidence type="ECO:0000313" key="2">
    <source>
        <dbReference type="EMBL" id="KAI1608555.1"/>
    </source>
</evidence>
<evidence type="ECO:0008006" key="4">
    <source>
        <dbReference type="Google" id="ProtNLM"/>
    </source>
</evidence>
<reference evidence="2" key="1">
    <citation type="journal article" date="2022" name="bioRxiv">
        <title>Deciphering the potential niche of two novel black yeast fungi from a biological soil crust based on their genomes, phenotypes, and melanin regulation.</title>
        <authorList>
            <consortium name="DOE Joint Genome Institute"/>
            <person name="Carr E.C."/>
            <person name="Barton Q."/>
            <person name="Grambo S."/>
            <person name="Sullivan M."/>
            <person name="Renfro C.M."/>
            <person name="Kuo A."/>
            <person name="Pangilinan J."/>
            <person name="Lipzen A."/>
            <person name="Keymanesh K."/>
            <person name="Savage E."/>
            <person name="Barry K."/>
            <person name="Grigoriev I.V."/>
            <person name="Riekhof W.R."/>
            <person name="Harris S.S."/>
        </authorList>
    </citation>
    <scope>NUCLEOTIDE SEQUENCE</scope>
    <source>
        <strain evidence="2">JF 03-4F</strain>
    </source>
</reference>
<evidence type="ECO:0000256" key="1">
    <source>
        <dbReference type="SAM" id="MobiDB-lite"/>
    </source>
</evidence>
<proteinExistence type="predicted"/>
<accession>A0AAN6DPX1</accession>
<sequence length="316" mass="34492">MKLLDEDKTIQHGEFLPSAGENRPAANPPSASEAVVKGELRENNLHLTTTMTDSGSVPFGQANSPTIVVTASTDTDKSIGSDGSNKGTNLSQEEQIEDNSEDQQDEESDEDREHRTHFRSWGAPGIRNKQSESTPSRGNSVLMLPESRIRTVILLGLPSTADLTLVHSLVHGGTIEVIRLTPASPESSTVNAHVTFTNGDACDKYFDKYPNGMDVRQQGKKYPVLVKKSDTVDIISSMMQGYLDCGATRVLKVTGADDDWGIVALNRFAEGKNKTRAIEAVTDTYRNGVSAAVLRFQSLLLTMAGTYHPLPFRQYH</sequence>